<name>A0ABT1ZTF2_9BURK</name>
<organism evidence="2 3">
    <name type="scientific">Massilia pinisoli</name>
    <dbReference type="NCBI Taxonomy" id="1772194"/>
    <lineage>
        <taxon>Bacteria</taxon>
        <taxon>Pseudomonadati</taxon>
        <taxon>Pseudomonadota</taxon>
        <taxon>Betaproteobacteria</taxon>
        <taxon>Burkholderiales</taxon>
        <taxon>Oxalobacteraceae</taxon>
        <taxon>Telluria group</taxon>
        <taxon>Massilia</taxon>
    </lineage>
</organism>
<dbReference type="RefSeq" id="WP_258817783.1">
    <property type="nucleotide sequence ID" value="NZ_JANUGW010000011.1"/>
</dbReference>
<dbReference type="EMBL" id="JANUGW010000011">
    <property type="protein sequence ID" value="MCS0583191.1"/>
    <property type="molecule type" value="Genomic_DNA"/>
</dbReference>
<comment type="similarity">
    <text evidence="1">Belongs to the short-chain dehydrogenases/reductases (SDR) family.</text>
</comment>
<proteinExistence type="inferred from homology"/>
<dbReference type="NCBIfam" id="NF005469">
    <property type="entry name" value="PRK07063.1"/>
    <property type="match status" value="1"/>
</dbReference>
<dbReference type="NCBIfam" id="NF005559">
    <property type="entry name" value="PRK07231.1"/>
    <property type="match status" value="1"/>
</dbReference>
<evidence type="ECO:0000313" key="2">
    <source>
        <dbReference type="EMBL" id="MCS0583191.1"/>
    </source>
</evidence>
<dbReference type="PANTHER" id="PTHR42760">
    <property type="entry name" value="SHORT-CHAIN DEHYDROGENASES/REDUCTASES FAMILY MEMBER"/>
    <property type="match status" value="1"/>
</dbReference>
<dbReference type="PRINTS" id="PR00081">
    <property type="entry name" value="GDHRDH"/>
</dbReference>
<dbReference type="InterPro" id="IPR020904">
    <property type="entry name" value="Sc_DH/Rdtase_CS"/>
</dbReference>
<evidence type="ECO:0000256" key="1">
    <source>
        <dbReference type="ARBA" id="ARBA00006484"/>
    </source>
</evidence>
<dbReference type="CDD" id="cd05233">
    <property type="entry name" value="SDR_c"/>
    <property type="match status" value="1"/>
</dbReference>
<dbReference type="PROSITE" id="PS00061">
    <property type="entry name" value="ADH_SHORT"/>
    <property type="match status" value="1"/>
</dbReference>
<dbReference type="InterPro" id="IPR036291">
    <property type="entry name" value="NAD(P)-bd_dom_sf"/>
</dbReference>
<evidence type="ECO:0000313" key="3">
    <source>
        <dbReference type="Proteomes" id="UP001204151"/>
    </source>
</evidence>
<reference evidence="2 3" key="1">
    <citation type="submission" date="2022-08" db="EMBL/GenBank/DDBJ databases">
        <title>Reclassification of Massilia species as members of the genera Telluria, Duganella, Pseudoduganella, Mokoshia gen. nov. and Zemynaea gen. nov. using orthogonal and non-orthogonal genome-based approaches.</title>
        <authorList>
            <person name="Bowman J.P."/>
        </authorList>
    </citation>
    <scope>NUCLEOTIDE SEQUENCE [LARGE SCALE GENOMIC DNA]</scope>
    <source>
        <strain evidence="2 3">JCM 31316</strain>
    </source>
</reference>
<dbReference type="SUPFAM" id="SSF51735">
    <property type="entry name" value="NAD(P)-binding Rossmann-fold domains"/>
    <property type="match status" value="1"/>
</dbReference>
<dbReference type="InterPro" id="IPR002347">
    <property type="entry name" value="SDR_fam"/>
</dbReference>
<dbReference type="Pfam" id="PF13561">
    <property type="entry name" value="adh_short_C2"/>
    <property type="match status" value="1"/>
</dbReference>
<accession>A0ABT1ZTF2</accession>
<gene>
    <name evidence="2" type="ORF">NX784_16495</name>
</gene>
<comment type="caution">
    <text evidence="2">The sequence shown here is derived from an EMBL/GenBank/DDBJ whole genome shotgun (WGS) entry which is preliminary data.</text>
</comment>
<protein>
    <submittedName>
        <fullName evidence="2">SDR family oxidoreductase</fullName>
    </submittedName>
</protein>
<dbReference type="Gene3D" id="3.40.50.720">
    <property type="entry name" value="NAD(P)-binding Rossmann-like Domain"/>
    <property type="match status" value="1"/>
</dbReference>
<dbReference type="Proteomes" id="UP001204151">
    <property type="component" value="Unassembled WGS sequence"/>
</dbReference>
<dbReference type="PANTHER" id="PTHR42760:SF40">
    <property type="entry name" value="3-OXOACYL-[ACYL-CARRIER-PROTEIN] REDUCTASE, CHLOROPLASTIC"/>
    <property type="match status" value="1"/>
</dbReference>
<sequence length="257" mass="27192">MNGRLEGKVAIVTGSTMGIGAAVARRFAAEGARVVINSHVDDASAQALREALGGANSLFVQADITDGAAMERLAALTLERFGRIDILVNNAGVNVFADPLELDTEGWRRCLSLDLEGAWNACRAVLPAMLARGAGSIVNIASVHGHKVIKGCFPYPVAKHGLIGLTRSLGVEYAARGIRVNSISPGLILTERIEAWLAGFPDPDAERRRQAALLPCGWIGEPVDVANAALFLASDEARFVNATDLLVDGGRSQVYHD</sequence>
<dbReference type="PRINTS" id="PR00080">
    <property type="entry name" value="SDRFAMILY"/>
</dbReference>
<keyword evidence="3" id="KW-1185">Reference proteome</keyword>